<evidence type="ECO:0000256" key="1">
    <source>
        <dbReference type="SAM" id="MobiDB-lite"/>
    </source>
</evidence>
<feature type="compositionally biased region" description="Basic and acidic residues" evidence="1">
    <location>
        <begin position="1083"/>
        <end position="1096"/>
    </location>
</feature>
<proteinExistence type="predicted"/>
<gene>
    <name evidence="2" type="ORF">MCOR_57814</name>
</gene>
<dbReference type="EMBL" id="CACVKT020010330">
    <property type="protein sequence ID" value="CAC5426073.1"/>
    <property type="molecule type" value="Genomic_DNA"/>
</dbReference>
<evidence type="ECO:0000313" key="3">
    <source>
        <dbReference type="Proteomes" id="UP000507470"/>
    </source>
</evidence>
<organism evidence="2 3">
    <name type="scientific">Mytilus coruscus</name>
    <name type="common">Sea mussel</name>
    <dbReference type="NCBI Taxonomy" id="42192"/>
    <lineage>
        <taxon>Eukaryota</taxon>
        <taxon>Metazoa</taxon>
        <taxon>Spiralia</taxon>
        <taxon>Lophotrochozoa</taxon>
        <taxon>Mollusca</taxon>
        <taxon>Bivalvia</taxon>
        <taxon>Autobranchia</taxon>
        <taxon>Pteriomorphia</taxon>
        <taxon>Mytilida</taxon>
        <taxon>Mytiloidea</taxon>
        <taxon>Mytilidae</taxon>
        <taxon>Mytilinae</taxon>
        <taxon>Mytilus</taxon>
    </lineage>
</organism>
<dbReference type="SUPFAM" id="SSF52266">
    <property type="entry name" value="SGNH hydrolase"/>
    <property type="match status" value="4"/>
</dbReference>
<feature type="region of interest" description="Disordered" evidence="1">
    <location>
        <begin position="1051"/>
        <end position="1120"/>
    </location>
</feature>
<evidence type="ECO:0000313" key="2">
    <source>
        <dbReference type="EMBL" id="CAC5426073.1"/>
    </source>
</evidence>
<name>A0A6J8F236_MYTCO</name>
<dbReference type="AlphaFoldDB" id="A0A6J8F236"/>
<accession>A0A6J8F236</accession>
<dbReference type="InterPro" id="IPR036514">
    <property type="entry name" value="SGNH_hydro_sf"/>
</dbReference>
<feature type="compositionally biased region" description="Basic and acidic residues" evidence="1">
    <location>
        <begin position="1051"/>
        <end position="1072"/>
    </location>
</feature>
<dbReference type="Proteomes" id="UP000507470">
    <property type="component" value="Unassembled WGS sequence"/>
</dbReference>
<sequence length="1159" mass="136301">MVKYYFAIKAVILKPRAFGTSRRLGRARSPNRISLESYNHRRDLINHRLRLLTREYQRRQNIYIYESPSWITNEDLFCSDGIHFADFGMVKYYFAIKAVILKPRAFGTSRRLGRARNLSQKEFLVVGHSFLRRLCSKFGTRPFHRSFALPSRVECVGTFNGRNLSTLIQIHQFASRSQRQIYRQHRISPFGIVLSIGSNDLDKAYFEEAVYITLLKRNFNTFNEAGVERIVLCNILPRKAPNRISLESYNQRRDLINHRLQLLTREYQRRQNIYIYESPSWITNEDLFCSDGIHFTDFVMIHQFDSRLQRQIYRQHRISPFGIVLSIGGNDLDETYFEEAVYITLLKRNFNTFNEAGVERIVLCNILPRKAPNRISLESYNQRRDLINHRLQLLTREYQRRQNIYIYESPSWITNEDLFCSDGIHFTDFVMIHQFDSRLQRQIYRQHRISPFGIVLSIGSNDLDKAYFEEAVYITLLKRNFNTFNEAGVERIVLCNILPRKAPNRISLESYNQRRDLINHRLQLLTREYQRRQNIYIYESPSWITNEDLFCSDGIHFTDFDLSQKEFLVVGHSFLRRLCSKFGTRPFHRSFALPSRVECVGTFNGRNLSTLNQIHQFASRLQRQIYRQHRISPFGIVLSIGSNDLDKAYFEEAVYITLLKRNFSTFNEAGVERIVLCNILQRKAPNRISLESYNQRRDLINHRLQLLTREYQRRQNIYIYESPSWITNEDLFCSDGIHFTDFGMVKYYFAIKAVILFKPGPLNKQEVWQSKKKAPNRISLESYNQRRDLINHRLRLLTREYQRRQNIYIYESPSWITNEDLFCSDGIHFADFGMVKYYFAIKAVILKPRAFGTSRRLGRARSSNDLDKAYFEEAVYITLLKRNFNAFNEAGVERIVLCNILPRKAPNRISLESYNQRRDLINHRLRLLTREYQRRQNIYIYESPSWITNEDLFCSDGIHFTDFDGNDLDTTYFEEAVYITLLKRILNTSNEAGVERIVLCNILQLKAPTRIRKDQPSFTLSLQWIVKRQKLPDSTKEKAASIDTITVMDKQTSETSDRIMEKSADSTKEKSIANDTITATDSKTSETSDSTKEKSAGIDIINAIDRQTSENSDSTKEKSADNLLDHEFSLFVRVLSTSKAALRISCGPPDRSPISLRRT</sequence>
<dbReference type="Gene3D" id="3.40.50.1110">
    <property type="entry name" value="SGNH hydrolase"/>
    <property type="match status" value="4"/>
</dbReference>
<keyword evidence="3" id="KW-1185">Reference proteome</keyword>
<protein>
    <submittedName>
        <fullName evidence="2">Uncharacterized protein</fullName>
    </submittedName>
</protein>
<reference evidence="2 3" key="1">
    <citation type="submission" date="2020-06" db="EMBL/GenBank/DDBJ databases">
        <authorList>
            <person name="Li R."/>
            <person name="Bekaert M."/>
        </authorList>
    </citation>
    <scope>NUCLEOTIDE SEQUENCE [LARGE SCALE GENOMIC DNA]</scope>
    <source>
        <strain evidence="3">wild</strain>
    </source>
</reference>
<dbReference type="OrthoDB" id="6195965at2759"/>